<comment type="subunit">
    <text evidence="2">Homodimer.</text>
</comment>
<keyword evidence="3" id="KW-0813">Transport</keyword>
<evidence type="ECO:0000256" key="14">
    <source>
        <dbReference type="SAM" id="Phobius"/>
    </source>
</evidence>
<feature type="transmembrane region" description="Helical" evidence="14">
    <location>
        <begin position="119"/>
        <end position="141"/>
    </location>
</feature>
<evidence type="ECO:0000256" key="4">
    <source>
        <dbReference type="ARBA" id="ARBA00022475"/>
    </source>
</evidence>
<feature type="transmembrane region" description="Helical" evidence="14">
    <location>
        <begin position="256"/>
        <end position="275"/>
    </location>
</feature>
<accession>U2R6F3</accession>
<dbReference type="GO" id="GO:0009401">
    <property type="term" value="P:phosphoenolpyruvate-dependent sugar phosphotransferase system"/>
    <property type="evidence" value="ECO:0007669"/>
    <property type="project" value="UniProtKB-KW"/>
</dbReference>
<dbReference type="PATRIC" id="fig|888055.3.peg.1347"/>
<evidence type="ECO:0000256" key="10">
    <source>
        <dbReference type="ARBA" id="ARBA00037387"/>
    </source>
</evidence>
<evidence type="ECO:0000256" key="2">
    <source>
        <dbReference type="ARBA" id="ARBA00011738"/>
    </source>
</evidence>
<feature type="transmembrane region" description="Helical" evidence="14">
    <location>
        <begin position="93"/>
        <end position="112"/>
    </location>
</feature>
<dbReference type="PANTHER" id="PTHR33843:SF4">
    <property type="entry name" value="ASCORBATE-SPECIFIC PTS SYSTEM EIIC COMPONENT"/>
    <property type="match status" value="1"/>
</dbReference>
<feature type="transmembrane region" description="Helical" evidence="14">
    <location>
        <begin position="6"/>
        <end position="29"/>
    </location>
</feature>
<dbReference type="GO" id="GO:0005886">
    <property type="term" value="C:plasma membrane"/>
    <property type="evidence" value="ECO:0007669"/>
    <property type="project" value="UniProtKB-SubCell"/>
</dbReference>
<dbReference type="NCBIfam" id="NF009553">
    <property type="entry name" value="PRK12997.1-5"/>
    <property type="match status" value="1"/>
</dbReference>
<evidence type="ECO:0000256" key="6">
    <source>
        <dbReference type="ARBA" id="ARBA00022683"/>
    </source>
</evidence>
<proteinExistence type="inferred from homology"/>
<evidence type="ECO:0000256" key="5">
    <source>
        <dbReference type="ARBA" id="ARBA00022597"/>
    </source>
</evidence>
<evidence type="ECO:0000256" key="7">
    <source>
        <dbReference type="ARBA" id="ARBA00022692"/>
    </source>
</evidence>
<feature type="transmembrane region" description="Helical" evidence="14">
    <location>
        <begin position="41"/>
        <end position="63"/>
    </location>
</feature>
<evidence type="ECO:0000313" key="16">
    <source>
        <dbReference type="Proteomes" id="UP000016626"/>
    </source>
</evidence>
<dbReference type="Pfam" id="PF03611">
    <property type="entry name" value="EIIC-GAT"/>
    <property type="match status" value="1"/>
</dbReference>
<evidence type="ECO:0000256" key="12">
    <source>
        <dbReference type="ARBA" id="ARBA00039702"/>
    </source>
</evidence>
<gene>
    <name evidence="15" type="ORF">HMPREF9015_01410</name>
</gene>
<sequence length="336" mass="35610">MKGLLTLIVDILKVPSILVGLIAMIGLLVQKKPFTDIVKGTIKTILGFLVLGGGAGLVVSSLGPMGSMFEQGFHVQGIVPNNEAIVSMALKEYGTATALIMALGMFWNIFIARFTKLKYIFLTGHHTLYMACMIGIILKVGGFNGPLLIIIGSLTLGLVMAIFPALAQPYVRKITGSDDVGFGHFSTIGYVLSGFVGSLVGKGSKSTEEMKLPKNLSFLRDSSISISLTMMMIYLILALVAGKGYVEKELSGGDNYLVFAVIQAITFAAGVYIILSGVRLVLAEIVPAFVGFSEKLVPNAKPALDCPIVFPYAPNAVLIGFLCSFLGGIVGLCLVC</sequence>
<feature type="transmembrane region" description="Helical" evidence="14">
    <location>
        <begin position="224"/>
        <end position="244"/>
    </location>
</feature>
<dbReference type="InterPro" id="IPR051562">
    <property type="entry name" value="Ascorbate-PTS_EIIC"/>
</dbReference>
<evidence type="ECO:0000256" key="9">
    <source>
        <dbReference type="ARBA" id="ARBA00023136"/>
    </source>
</evidence>
<name>U2R6F3_LEPWF</name>
<keyword evidence="8 14" id="KW-1133">Transmembrane helix</keyword>
<comment type="subcellular location">
    <subcellularLocation>
        <location evidence="1">Cell membrane</location>
        <topology evidence="1">Multi-pass membrane protein</topology>
    </subcellularLocation>
</comment>
<comment type="similarity">
    <text evidence="11">Belongs to the UlaA family.</text>
</comment>
<protein>
    <recommendedName>
        <fullName evidence="12">Ascorbate-specific PTS system EIIC component</fullName>
    </recommendedName>
    <alternativeName>
        <fullName evidence="13">Ascorbate-specific permease IIC component UlaA</fullName>
    </alternativeName>
</protein>
<feature type="transmembrane region" description="Helical" evidence="14">
    <location>
        <begin position="312"/>
        <end position="335"/>
    </location>
</feature>
<dbReference type="InterPro" id="IPR004703">
    <property type="entry name" value="PTS_sugar-sp_permease"/>
</dbReference>
<evidence type="ECO:0000313" key="15">
    <source>
        <dbReference type="EMBL" id="ERK49218.1"/>
    </source>
</evidence>
<feature type="transmembrane region" description="Helical" evidence="14">
    <location>
        <begin position="179"/>
        <end position="200"/>
    </location>
</feature>
<keyword evidence="7 14" id="KW-0812">Transmembrane</keyword>
<keyword evidence="5" id="KW-0762">Sugar transport</keyword>
<keyword evidence="4" id="KW-1003">Cell membrane</keyword>
<feature type="transmembrane region" description="Helical" evidence="14">
    <location>
        <begin position="147"/>
        <end position="167"/>
    </location>
</feature>
<comment type="function">
    <text evidence="10">The phosphoenolpyruvate-dependent sugar phosphotransferase system (sugar PTS), a major carbohydrate active transport system, catalyzes the phosphorylation of incoming sugar substrates concomitantly with their translocation across the cell membrane. The enzyme II UlaABC PTS system is involved in ascorbate transport.</text>
</comment>
<evidence type="ECO:0000256" key="1">
    <source>
        <dbReference type="ARBA" id="ARBA00004651"/>
    </source>
</evidence>
<evidence type="ECO:0000256" key="13">
    <source>
        <dbReference type="ARBA" id="ARBA00042859"/>
    </source>
</evidence>
<dbReference type="Proteomes" id="UP000016626">
    <property type="component" value="Unassembled WGS sequence"/>
</dbReference>
<organism evidence="15 16">
    <name type="scientific">Leptotrichia wadei (strain F0279)</name>
    <dbReference type="NCBI Taxonomy" id="888055"/>
    <lineage>
        <taxon>Bacteria</taxon>
        <taxon>Fusobacteriati</taxon>
        <taxon>Fusobacteriota</taxon>
        <taxon>Fusobacteriia</taxon>
        <taxon>Fusobacteriales</taxon>
        <taxon>Leptotrichiaceae</taxon>
        <taxon>Leptotrichia</taxon>
    </lineage>
</organism>
<dbReference type="AlphaFoldDB" id="U2R6F3"/>
<dbReference type="HOGENOM" id="CLU_031784_0_0_0"/>
<keyword evidence="9 14" id="KW-0472">Membrane</keyword>
<dbReference type="PANTHER" id="PTHR33843">
    <property type="entry name" value="ASCORBATE-SPECIFIC PTS SYSTEM EIIC COMPONENT"/>
    <property type="match status" value="1"/>
</dbReference>
<reference evidence="15 16" key="1">
    <citation type="submission" date="2013-06" db="EMBL/GenBank/DDBJ databases">
        <authorList>
            <person name="Weinstock G."/>
            <person name="Sodergren E."/>
            <person name="Lobos E.A."/>
            <person name="Fulton L."/>
            <person name="Fulton R."/>
            <person name="Courtney L."/>
            <person name="Fronick C."/>
            <person name="O'Laughlin M."/>
            <person name="Godfrey J."/>
            <person name="Wilson R.M."/>
            <person name="Miner T."/>
            <person name="Farmer C."/>
            <person name="Delehaunty K."/>
            <person name="Cordes M."/>
            <person name="Minx P."/>
            <person name="Tomlinson C."/>
            <person name="Chen J."/>
            <person name="Wollam A."/>
            <person name="Pepin K.H."/>
            <person name="Bhonagiri V."/>
            <person name="Zhang X."/>
            <person name="Warren W."/>
            <person name="Mitreva M."/>
            <person name="Mardis E.R."/>
            <person name="Wilson R.K."/>
        </authorList>
    </citation>
    <scope>NUCLEOTIDE SEQUENCE [LARGE SCALE GENOMIC DNA]</scope>
    <source>
        <strain evidence="15 16">F0279</strain>
    </source>
</reference>
<keyword evidence="6" id="KW-0598">Phosphotransferase system</keyword>
<evidence type="ECO:0000256" key="3">
    <source>
        <dbReference type="ARBA" id="ARBA00022448"/>
    </source>
</evidence>
<comment type="caution">
    <text evidence="15">The sequence shown here is derived from an EMBL/GenBank/DDBJ whole genome shotgun (WGS) entry which is preliminary data.</text>
</comment>
<dbReference type="EMBL" id="AWVM01000079">
    <property type="protein sequence ID" value="ERK49218.1"/>
    <property type="molecule type" value="Genomic_DNA"/>
</dbReference>
<dbReference type="NCBIfam" id="NF006920">
    <property type="entry name" value="PRK09410.1-2"/>
    <property type="match status" value="1"/>
</dbReference>
<evidence type="ECO:0000256" key="11">
    <source>
        <dbReference type="ARBA" id="ARBA00038218"/>
    </source>
</evidence>
<dbReference type="eggNOG" id="COG3037">
    <property type="taxonomic scope" value="Bacteria"/>
</dbReference>
<evidence type="ECO:0000256" key="8">
    <source>
        <dbReference type="ARBA" id="ARBA00022989"/>
    </source>
</evidence>